<gene>
    <name evidence="1" type="ORF">S01H1_13416</name>
</gene>
<name>X0S3L2_9ZZZZ</name>
<dbReference type="AlphaFoldDB" id="X0S3L2"/>
<evidence type="ECO:0000313" key="1">
    <source>
        <dbReference type="EMBL" id="GAF75658.1"/>
    </source>
</evidence>
<dbReference type="EMBL" id="BARS01006921">
    <property type="protein sequence ID" value="GAF75658.1"/>
    <property type="molecule type" value="Genomic_DNA"/>
</dbReference>
<protein>
    <submittedName>
        <fullName evidence="1">Uncharacterized protein</fullName>
    </submittedName>
</protein>
<sequence>MKLSKERKAYVVFLGLALAAVVIDRAFLASDPIGPDQANAAQEKGLSTTLPGRIDALLAESASKRSLTDHLQAVCEAEEINFSDLKMTFASLQSWVKGAQHEDSGPSTQPNEPDKAEAFKRQHKLMAVMVTPDGYRAIVNNRCLLIGQELDGFRLISVGPRSAILESETAQVELKIESNGEAHRAN</sequence>
<accession>X0S3L2</accession>
<reference evidence="1" key="1">
    <citation type="journal article" date="2014" name="Front. Microbiol.">
        <title>High frequency of phylogenetically diverse reductive dehalogenase-homologous genes in deep subseafloor sedimentary metagenomes.</title>
        <authorList>
            <person name="Kawai M."/>
            <person name="Futagami T."/>
            <person name="Toyoda A."/>
            <person name="Takaki Y."/>
            <person name="Nishi S."/>
            <person name="Hori S."/>
            <person name="Arai W."/>
            <person name="Tsubouchi T."/>
            <person name="Morono Y."/>
            <person name="Uchiyama I."/>
            <person name="Ito T."/>
            <person name="Fujiyama A."/>
            <person name="Inagaki F."/>
            <person name="Takami H."/>
        </authorList>
    </citation>
    <scope>NUCLEOTIDE SEQUENCE</scope>
    <source>
        <strain evidence="1">Expedition CK06-06</strain>
    </source>
</reference>
<comment type="caution">
    <text evidence="1">The sequence shown here is derived from an EMBL/GenBank/DDBJ whole genome shotgun (WGS) entry which is preliminary data.</text>
</comment>
<organism evidence="1">
    <name type="scientific">marine sediment metagenome</name>
    <dbReference type="NCBI Taxonomy" id="412755"/>
    <lineage>
        <taxon>unclassified sequences</taxon>
        <taxon>metagenomes</taxon>
        <taxon>ecological metagenomes</taxon>
    </lineage>
</organism>
<proteinExistence type="predicted"/>